<evidence type="ECO:0000313" key="3">
    <source>
        <dbReference type="Proteomes" id="UP000887565"/>
    </source>
</evidence>
<evidence type="ECO:0000313" key="4">
    <source>
        <dbReference type="WBParaSite" id="nRc.2.0.1.t06230-RA"/>
    </source>
</evidence>
<dbReference type="PANTHER" id="PTHR10684:SF4">
    <property type="entry name" value="TAIMAN, ISOFORM G"/>
    <property type="match status" value="1"/>
</dbReference>
<dbReference type="Gene3D" id="3.30.450.20">
    <property type="entry name" value="PAS domain"/>
    <property type="match status" value="1"/>
</dbReference>
<dbReference type="InterPro" id="IPR017426">
    <property type="entry name" value="Nuclear_rcpt_coactivator"/>
</dbReference>
<dbReference type="CDD" id="cd00130">
    <property type="entry name" value="PAS"/>
    <property type="match status" value="1"/>
</dbReference>
<dbReference type="PANTHER" id="PTHR10684">
    <property type="entry name" value="NUCLEAR RECEPTOR COACTIVATOR"/>
    <property type="match status" value="1"/>
</dbReference>
<keyword evidence="3" id="KW-1185">Reference proteome</keyword>
<dbReference type="AlphaFoldDB" id="A0A915HWP6"/>
<dbReference type="GO" id="GO:0005634">
    <property type="term" value="C:nucleus"/>
    <property type="evidence" value="ECO:0007669"/>
    <property type="project" value="InterPro"/>
</dbReference>
<dbReference type="PROSITE" id="PS50112">
    <property type="entry name" value="PAS"/>
    <property type="match status" value="1"/>
</dbReference>
<sequence length="405" mass="44739">MVDLESDAFPFIAESNAGFSTSNGLGGISDFDSNGPFGVSLDRLSSQESSRKMTSTSPSSSSFVLTTSTNAAAADPVMPSTSRNSSSNFLDELCGVGNGGTMQQQQNRSSQENEYLKELTELLQDTLSRPDSSLRNVEKSMLMDLVKRLKQQSKDKPENAVQHEDVSSSGSILLASHIGPMILEYLDGFFFVMNTDGFVEFVSQNVSKYLKFDQSEMVNKPIYNFVAAEHHDLFSGLLPENMAWNLLGFGNNFDVVRDSSPKPKNNGADSLPLKQQQQRKSHRFMCQFLTNAAAECSSADILPTYQNLQVTAICLPLPSNSSGFGDEDDFHLSFNVMTESQPCLVCVARRLPERSTTNFEGCQFSFRCNKSGLILDMFLFSCLYFSSKSHSEKELKKSPPKDSKI</sequence>
<evidence type="ECO:0000256" key="1">
    <source>
        <dbReference type="SAM" id="MobiDB-lite"/>
    </source>
</evidence>
<name>A0A915HWP6_ROMCU</name>
<evidence type="ECO:0000259" key="2">
    <source>
        <dbReference type="PROSITE" id="PS50112"/>
    </source>
</evidence>
<dbReference type="WBParaSite" id="nRc.2.0.1.t06230-RA">
    <property type="protein sequence ID" value="nRc.2.0.1.t06230-RA"/>
    <property type="gene ID" value="nRc.2.0.1.g06230"/>
</dbReference>
<dbReference type="GO" id="GO:0016922">
    <property type="term" value="F:nuclear receptor binding"/>
    <property type="evidence" value="ECO:0007669"/>
    <property type="project" value="TreeGrafter"/>
</dbReference>
<protein>
    <submittedName>
        <fullName evidence="4">PAS domain-containing protein</fullName>
    </submittedName>
</protein>
<dbReference type="GO" id="GO:0032870">
    <property type="term" value="P:cellular response to hormone stimulus"/>
    <property type="evidence" value="ECO:0007669"/>
    <property type="project" value="TreeGrafter"/>
</dbReference>
<feature type="domain" description="PAS" evidence="2">
    <location>
        <begin position="182"/>
        <end position="245"/>
    </location>
</feature>
<dbReference type="InterPro" id="IPR000014">
    <property type="entry name" value="PAS"/>
</dbReference>
<proteinExistence type="predicted"/>
<dbReference type="SUPFAM" id="SSF55785">
    <property type="entry name" value="PYP-like sensor domain (PAS domain)"/>
    <property type="match status" value="1"/>
</dbReference>
<dbReference type="SMART" id="SM00091">
    <property type="entry name" value="PAS"/>
    <property type="match status" value="1"/>
</dbReference>
<dbReference type="InterPro" id="IPR035965">
    <property type="entry name" value="PAS-like_dom_sf"/>
</dbReference>
<dbReference type="GO" id="GO:0003713">
    <property type="term" value="F:transcription coactivator activity"/>
    <property type="evidence" value="ECO:0007669"/>
    <property type="project" value="InterPro"/>
</dbReference>
<organism evidence="3 4">
    <name type="scientific">Romanomermis culicivorax</name>
    <name type="common">Nematode worm</name>
    <dbReference type="NCBI Taxonomy" id="13658"/>
    <lineage>
        <taxon>Eukaryota</taxon>
        <taxon>Metazoa</taxon>
        <taxon>Ecdysozoa</taxon>
        <taxon>Nematoda</taxon>
        <taxon>Enoplea</taxon>
        <taxon>Dorylaimia</taxon>
        <taxon>Mermithida</taxon>
        <taxon>Mermithoidea</taxon>
        <taxon>Mermithidae</taxon>
        <taxon>Romanomermis</taxon>
    </lineage>
</organism>
<feature type="region of interest" description="Disordered" evidence="1">
    <location>
        <begin position="258"/>
        <end position="277"/>
    </location>
</feature>
<feature type="region of interest" description="Disordered" evidence="1">
    <location>
        <begin position="39"/>
        <end position="63"/>
    </location>
</feature>
<reference evidence="4" key="1">
    <citation type="submission" date="2022-11" db="UniProtKB">
        <authorList>
            <consortium name="WormBaseParasite"/>
        </authorList>
    </citation>
    <scope>IDENTIFICATION</scope>
</reference>
<feature type="compositionally biased region" description="Low complexity" evidence="1">
    <location>
        <begin position="52"/>
        <end position="63"/>
    </location>
</feature>
<dbReference type="GO" id="GO:0045944">
    <property type="term" value="P:positive regulation of transcription by RNA polymerase II"/>
    <property type="evidence" value="ECO:0007669"/>
    <property type="project" value="TreeGrafter"/>
</dbReference>
<dbReference type="Proteomes" id="UP000887565">
    <property type="component" value="Unplaced"/>
</dbReference>
<accession>A0A915HWP6</accession>